<dbReference type="PROSITE" id="PS51782">
    <property type="entry name" value="LYSM"/>
    <property type="match status" value="2"/>
</dbReference>
<dbReference type="InterPro" id="IPR036779">
    <property type="entry name" value="LysM_dom_sf"/>
</dbReference>
<keyword evidence="1" id="KW-0963">Cytoplasm</keyword>
<gene>
    <name evidence="10" type="ORF">RFI_05392</name>
</gene>
<evidence type="ECO:0000256" key="6">
    <source>
        <dbReference type="SAM" id="Phobius"/>
    </source>
</evidence>
<dbReference type="PANTHER" id="PTHR30612:SF0">
    <property type="entry name" value="CHLOROPLAST PROTEIN-TRANSPORTING ATPASE"/>
    <property type="match status" value="1"/>
</dbReference>
<keyword evidence="3" id="KW-0811">Translocation</keyword>
<name>X6P0X1_RETFI</name>
<dbReference type="GO" id="GO:0004386">
    <property type="term" value="F:helicase activity"/>
    <property type="evidence" value="ECO:0007669"/>
    <property type="project" value="UniProtKB-KW"/>
</dbReference>
<keyword evidence="6" id="KW-0472">Membrane</keyword>
<keyword evidence="6" id="KW-0812">Transmembrane</keyword>
<keyword evidence="2" id="KW-0813">Transport</keyword>
<keyword evidence="11" id="KW-1185">Reference proteome</keyword>
<dbReference type="InterPro" id="IPR011115">
    <property type="entry name" value="SecA_DEAD"/>
</dbReference>
<evidence type="ECO:0000256" key="3">
    <source>
        <dbReference type="ARBA" id="ARBA00023010"/>
    </source>
</evidence>
<evidence type="ECO:0000259" key="7">
    <source>
        <dbReference type="PROSITE" id="PS51194"/>
    </source>
</evidence>
<evidence type="ECO:0000256" key="5">
    <source>
        <dbReference type="SAM" id="MobiDB-lite"/>
    </source>
</evidence>
<dbReference type="Pfam" id="PF01476">
    <property type="entry name" value="LysM"/>
    <property type="match status" value="2"/>
</dbReference>
<dbReference type="Pfam" id="PF07517">
    <property type="entry name" value="SecA_DEAD"/>
    <property type="match status" value="1"/>
</dbReference>
<dbReference type="SMART" id="SM00257">
    <property type="entry name" value="LysM"/>
    <property type="match status" value="3"/>
</dbReference>
<keyword evidence="6" id="KW-1133">Transmembrane helix</keyword>
<evidence type="ECO:0000259" key="9">
    <source>
        <dbReference type="PROSITE" id="PS51782"/>
    </source>
</evidence>
<organism evidence="10 11">
    <name type="scientific">Reticulomyxa filosa</name>
    <dbReference type="NCBI Taxonomy" id="46433"/>
    <lineage>
        <taxon>Eukaryota</taxon>
        <taxon>Sar</taxon>
        <taxon>Rhizaria</taxon>
        <taxon>Retaria</taxon>
        <taxon>Foraminifera</taxon>
        <taxon>Monothalamids</taxon>
        <taxon>Reticulomyxidae</taxon>
        <taxon>Reticulomyxa</taxon>
    </lineage>
</organism>
<dbReference type="GO" id="GO:0017038">
    <property type="term" value="P:protein import"/>
    <property type="evidence" value="ECO:0007669"/>
    <property type="project" value="InterPro"/>
</dbReference>
<keyword evidence="10" id="KW-0067">ATP-binding</keyword>
<dbReference type="GO" id="GO:0016020">
    <property type="term" value="C:membrane"/>
    <property type="evidence" value="ECO:0007669"/>
    <property type="project" value="InterPro"/>
</dbReference>
<feature type="transmembrane region" description="Helical" evidence="6">
    <location>
        <begin position="2100"/>
        <end position="2122"/>
    </location>
</feature>
<evidence type="ECO:0000256" key="4">
    <source>
        <dbReference type="SAM" id="Coils"/>
    </source>
</evidence>
<feature type="transmembrane region" description="Helical" evidence="6">
    <location>
        <begin position="2072"/>
        <end position="2093"/>
    </location>
</feature>
<dbReference type="GO" id="GO:0006886">
    <property type="term" value="P:intracellular protein transport"/>
    <property type="evidence" value="ECO:0007669"/>
    <property type="project" value="InterPro"/>
</dbReference>
<feature type="transmembrane region" description="Helical" evidence="6">
    <location>
        <begin position="2142"/>
        <end position="2163"/>
    </location>
</feature>
<keyword evidence="4" id="KW-0175">Coiled coil</keyword>
<keyword evidence="10" id="KW-0547">Nucleotide-binding</keyword>
<dbReference type="PANTHER" id="PTHR30612">
    <property type="entry name" value="SECA INNER MEMBRANE COMPONENT OF SEC PROTEIN SECRETION SYSTEM"/>
    <property type="match status" value="1"/>
</dbReference>
<feature type="compositionally biased region" description="Basic and acidic residues" evidence="5">
    <location>
        <begin position="2484"/>
        <end position="2506"/>
    </location>
</feature>
<feature type="domain" description="SecA family profile" evidence="8">
    <location>
        <begin position="836"/>
        <end position="1543"/>
    </location>
</feature>
<feature type="coiled-coil region" evidence="4">
    <location>
        <begin position="29"/>
        <end position="69"/>
    </location>
</feature>
<dbReference type="InterPro" id="IPR014018">
    <property type="entry name" value="SecA_motor_DEAD"/>
</dbReference>
<proteinExistence type="predicted"/>
<evidence type="ECO:0000259" key="8">
    <source>
        <dbReference type="PROSITE" id="PS51196"/>
    </source>
</evidence>
<dbReference type="GO" id="GO:0006605">
    <property type="term" value="P:protein targeting"/>
    <property type="evidence" value="ECO:0007669"/>
    <property type="project" value="InterPro"/>
</dbReference>
<dbReference type="InterPro" id="IPR001650">
    <property type="entry name" value="Helicase_C-like"/>
</dbReference>
<dbReference type="SUPFAM" id="SSF52540">
    <property type="entry name" value="P-loop containing nucleoside triphosphate hydrolases"/>
    <property type="match status" value="2"/>
</dbReference>
<evidence type="ECO:0000313" key="11">
    <source>
        <dbReference type="Proteomes" id="UP000023152"/>
    </source>
</evidence>
<dbReference type="CDD" id="cd00118">
    <property type="entry name" value="LysM"/>
    <property type="match status" value="2"/>
</dbReference>
<dbReference type="InterPro" id="IPR000185">
    <property type="entry name" value="SecA"/>
</dbReference>
<dbReference type="Gene3D" id="3.90.1440.10">
    <property type="entry name" value="SecA, preprotein cross-linking domain"/>
    <property type="match status" value="1"/>
</dbReference>
<dbReference type="PROSITE" id="PS51194">
    <property type="entry name" value="HELICASE_CTER"/>
    <property type="match status" value="1"/>
</dbReference>
<feature type="domain" description="Helicase C-terminal" evidence="7">
    <location>
        <begin position="1383"/>
        <end position="1540"/>
    </location>
</feature>
<dbReference type="InterPro" id="IPR027417">
    <property type="entry name" value="P-loop_NTPase"/>
</dbReference>
<evidence type="ECO:0000256" key="1">
    <source>
        <dbReference type="ARBA" id="ARBA00022490"/>
    </source>
</evidence>
<dbReference type="GO" id="GO:0005524">
    <property type="term" value="F:ATP binding"/>
    <property type="evidence" value="ECO:0007669"/>
    <property type="project" value="InterPro"/>
</dbReference>
<feature type="region of interest" description="Disordered" evidence="5">
    <location>
        <begin position="2471"/>
        <end position="2523"/>
    </location>
</feature>
<reference evidence="10 11" key="1">
    <citation type="journal article" date="2013" name="Curr. Biol.">
        <title>The Genome of the Foraminiferan Reticulomyxa filosa.</title>
        <authorList>
            <person name="Glockner G."/>
            <person name="Hulsmann N."/>
            <person name="Schleicher M."/>
            <person name="Noegel A.A."/>
            <person name="Eichinger L."/>
            <person name="Gallinger C."/>
            <person name="Pawlowski J."/>
            <person name="Sierra R."/>
            <person name="Euteneuer U."/>
            <person name="Pillet L."/>
            <person name="Moustafa A."/>
            <person name="Platzer M."/>
            <person name="Groth M."/>
            <person name="Szafranski K."/>
            <person name="Schliwa M."/>
        </authorList>
    </citation>
    <scope>NUCLEOTIDE SEQUENCE [LARGE SCALE GENOMIC DNA]</scope>
</reference>
<comment type="caution">
    <text evidence="10">The sequence shown here is derived from an EMBL/GenBank/DDBJ whole genome shotgun (WGS) entry which is preliminary data.</text>
</comment>
<dbReference type="Gene3D" id="3.10.350.10">
    <property type="entry name" value="LysM domain"/>
    <property type="match status" value="2"/>
</dbReference>
<dbReference type="SMART" id="SM00957">
    <property type="entry name" value="SecA_DEAD"/>
    <property type="match status" value="1"/>
</dbReference>
<evidence type="ECO:0000256" key="2">
    <source>
        <dbReference type="ARBA" id="ARBA00022927"/>
    </source>
</evidence>
<feature type="transmembrane region" description="Helical" evidence="6">
    <location>
        <begin position="2184"/>
        <end position="2203"/>
    </location>
</feature>
<sequence>MPRGLKGLLKKWNVISDSKPSPPLVPGIIIEAEARKVAEQKAAQEAEARKIAEQKAAEEAEAKRIAEQKAAQEVAGEELVVDDFTLLEDLIFDHRYFNELTGIDEEWGEALRLYKAGYIDKCLAPNREFDPYDVSVAEKPCRLNDWLVPPSAEVYYEKIIKYVYIEGKEDKNKSLFKQNLLKDNLYKIMKWSPSEVEGLIWLFNGPQFAVLSALASVTNYKLDRETIGYLKGLLKDPQMKLGRIVAGLLSTQIVKYGCSESDIDFLTDFVKQERVEDDIREVIFRIFNQEISEAKEWSYKYFDRLVSLLEYDSRSHDLARGLFKAQDYHGYIASIDSLSYFDRLIEDSVVGEATGVFICKSIGKLLAAGFDENVIRIVESYADRLLEKSGKLCDELTGEIFRYYGNEQKHFGRLVLDLVAEGRFLTKGLLGELIEVLVRIEDKKIALFIGNRLVQHSIEVPMATLRDFASYLSTEDRGLMEMSINLFSQLTVIPADIQTKIFEGLIKLLPKLFPLQYKKAVKILDKIGFTKEQASRYEIQKQVYDFYQQESLTERIEIIRRVTEGWNGSVKEETSEFFKGLLHSRNVELLEHAREVADSFFRGIEFSEEERGLNAGFDIVSKCPESKECVAGSKDSAVTWIKCGKAKFLLTQRECTQFKESITGISWDLIQYMNLLEAVDMREIEALTNFIKEHGIREEDFKRDLSTGVTIGKFYENLLQRLIMNKQTGLSEPDAKALKRSISYLSGEIGWQADFLYRFTKTVSDTGKLVSILERLTDYKVSPAMVDRGGTSAKEYMEKTSLENLPEKINQVISDNRFYISKDIWKLLLELKGKNRGNARLEELIGSDIKNNYFTHQLEKTEAIRVGWKGYEDSTRGYEAKRIGKGLSDWGREDFIRWKQSIPGVTDSNIAEVMAVLSEAAHKSILGGYGHPRLTQLLSLLVLYKSEGGGLSEIATGEGKSLIIACLAIIKVLQGKYVDIVTSSDVLARRDAISSYNFYNLFGIRVGHNIGDFYLAEEKDTIESIAVKVGEKAEVLRALNRDLINFGGNLITGEEVRLLHKEGRKECYEREIVYGALTYFIGDTLRDISSDTRRGRGFEVVIVDEVDNMFIDLDRMKVQLSGFIPGFEVLSYLLVYMRGVASAVGDKLWQTEEQCYLKVPGFKNPAGGMEREFVPEMLDRKDYDVELNSVGRDCDEYIKRYIGNFTKSILFAFEENRGERKVVIPRYLEGFAGEQLQRWLDTMISSYYYQEKSNYIIHKPDYGSRYQFRTITPIDYENTGALQHGLQWSDGLHQYLQIKHQLTMYPENVVSIFMSFFGFFSKYKGNIYGVSGTLGLEHHHEFLQTMYGVDVSVIPSFIEKDFEEYPAIVTETSVAWKEEILGVIKRKIEGSRAALIIVETIAEVEKLRGALLAFGYDSEKVFVYGTANSTLEYDVKNKRELRVGEIIIATNMAGRGTDLKISGEVRKNGGLHVIMGMVSGSARVEEQGYGRAARQGEPGSAQVIASLERIYENKCDTDIECLREERNQKEVTKLREDKLCHIPQLKIRDKLFDLYVELRKEVDSPTGYKIIFGALEKSEAGSFYIYAENSRVFLKVVQGENKVAEVIDITDTIRTIDPNTVKHIMTVISVEGSKAENLNKQAYEIIHFIAASKGYTMYKEIYKRVEHEFEKAINKEPLSGKQGGGFLRGKEGYLLKRLKYDTSFADLNDNKGSEKALSSAELRSKYFIWVADREIYNNQYELRQITDDWGIWLKQYDDLLREDGRCHSDNEDNLKQVMIDLEKQLASKFFEYKALLDNKKNAGTLMENPSYLVLKAWQYFSIANKQKGSGYTVSGGDVGWVEWITNVWELVKQRFNFGGENYAPADPLASAEGFLEQAVQLDDIYGWHGYNAKSYISLVKNGADIWEVKQAARAQQVKQAFCQDLANAIRRMEEWIIPAFEGQLVFLLSNKLVDYQDDLAIQLLGAAEVYKKLVQALERNIQIAGRSSGKEMIYLHRQMPMEEIVKDINITAAIYQAVNKTGLISSSGRLALESLNQDISFASQKFMLEQLASSGVYIFDISTYRLAEEKDWLGTVFAAVLGVASIFTGLWMLNAASTGAFGAIFGSSLVMQGVGDIIGGLISVGTGKPIDFNSYINSKGMSIGISLATAGLLHFLDYAGLISHTWMTDKIGNIREAATNPQKFLAMVSAIQVTTTVAGAVLYNGARRLVDAEDIQAEAKAIIDEMIVAYQKVLNRIFTTDAMNNNHKLQEELFSQIEKIVTRYQNRFDSDDTRFATGFATSMAGHAVGGYTAFGNMIGLGAVIDTGVKVVMGSVKNNEAMGKISQGTREAIEMIGAKASMSGQMLQQQLNIEFGADKGGKLFSEISAQGYVHDGEIDYNNCNKFNDVKLSEEISGYKNGLTGSCEHIGSLLNQVNGYDELRSRFTNLVSGAISHIRQHEIVRPVSDMVAGEAGDRFGRQIGEYIHRKLEESKQVSDNKPGSFKRNERLDEEKVSKESGLNRKKDAGAINNARTDKTASKKKIESIEEQNEEVVELKDEKGQSGAYTVKAGDSLWTIAKELDIKFEDLLTANQQISNPDKIYAGDKLNLPKANHHTFVQRPAEIPEKNVYTVATDDTLSDIARKNGITLATLLNANPELSKNPDLIFIGQKLYIPNNIDNFEKSCANTQAVEEQTCVASVPTSEGFNEYREKINTATDLPEQTKKELIKFSHRVESEILGSSQAIDMSTGTQILSDAGSKAKVVLSWYSDLCEEYPLATRWGTDIISGVFQTIVAGPAGAANALRATAMGEGVNLLAGEALADAYMMGVDKGARTLQKQFPGLQYEDAAALVALSGAVAIIGMQGASAFKTLKQYVDFKDWGVVKEKIFVQNWHKYRDIHLTKDLRLDDLTSLPGYEFMQHVYVTETMVAESMNTKIKDHYFKPPFKPGTKVAVFEADGQQKFLRVYNPKDAEYYGQFIVLEKDIKGLTLHQIKDKLDLPYLPTHLSEITPPKGVTIAIGIVKEENFGGNGLGTQFYLTDKAENNWFKKIGEIKND</sequence>
<feature type="compositionally biased region" description="Basic and acidic residues" evidence="5">
    <location>
        <begin position="2513"/>
        <end position="2523"/>
    </location>
</feature>
<feature type="domain" description="LysM" evidence="9">
    <location>
        <begin position="2608"/>
        <end position="2654"/>
    </location>
</feature>
<feature type="domain" description="LysM" evidence="9">
    <location>
        <begin position="2544"/>
        <end position="2589"/>
    </location>
</feature>
<dbReference type="OrthoDB" id="2428452at2759"/>
<keyword evidence="2" id="KW-0653">Protein transport</keyword>
<dbReference type="SUPFAM" id="SSF54106">
    <property type="entry name" value="LysM domain"/>
    <property type="match status" value="2"/>
</dbReference>
<accession>X6P0X1</accession>
<dbReference type="Gene3D" id="3.40.50.300">
    <property type="entry name" value="P-loop containing nucleotide triphosphate hydrolases"/>
    <property type="match status" value="3"/>
</dbReference>
<evidence type="ECO:0000313" key="10">
    <source>
        <dbReference type="EMBL" id="ETO31729.1"/>
    </source>
</evidence>
<protein>
    <submittedName>
        <fullName evidence="10">Helicase conserved domain containing protein</fullName>
    </submittedName>
</protein>
<dbReference type="InterPro" id="IPR018392">
    <property type="entry name" value="LysM"/>
</dbReference>
<dbReference type="PROSITE" id="PS51196">
    <property type="entry name" value="SECA_MOTOR_DEAD"/>
    <property type="match status" value="1"/>
</dbReference>
<dbReference type="EMBL" id="ASPP01004742">
    <property type="protein sequence ID" value="ETO31729.1"/>
    <property type="molecule type" value="Genomic_DNA"/>
</dbReference>
<keyword evidence="10" id="KW-0347">Helicase</keyword>
<keyword evidence="10" id="KW-0378">Hydrolase</keyword>
<dbReference type="Proteomes" id="UP000023152">
    <property type="component" value="Unassembled WGS sequence"/>
</dbReference>